<organism evidence="8 9">
    <name type="scientific">Sphaerisporangium rhizosphaerae</name>
    <dbReference type="NCBI Taxonomy" id="2269375"/>
    <lineage>
        <taxon>Bacteria</taxon>
        <taxon>Bacillati</taxon>
        <taxon>Actinomycetota</taxon>
        <taxon>Actinomycetes</taxon>
        <taxon>Streptosporangiales</taxon>
        <taxon>Streptosporangiaceae</taxon>
        <taxon>Sphaerisporangium</taxon>
    </lineage>
</organism>
<evidence type="ECO:0000259" key="5">
    <source>
        <dbReference type="Pfam" id="PF04542"/>
    </source>
</evidence>
<evidence type="ECO:0000313" key="8">
    <source>
        <dbReference type="EMBL" id="MFC7384221.1"/>
    </source>
</evidence>
<dbReference type="InterPro" id="IPR007627">
    <property type="entry name" value="RNA_pol_sigma70_r2"/>
</dbReference>
<sequence>MIEEVFRDQWARVVAALVRFTGDIDVAEEAAQEAFIVAGERWTRDGPPDDPGAWLVVTGRNRAIDRLRRDRAHAEKIRLLGRPDAAEATTEEAAMDHTAIPDERLELFFMCCHPALASEAQVALTLRALGGLSASEIARAFLVGEETMKRRLTRARVKIKAAGIPFAIPQERLLPSRLATVLAVLYLIFNQGYGDGRTDLSAEAMRLCRTLVELMPGEPEVLALLALMLLHDSRRAARVRDGEIVLLHEQDRGLWNTAQAEEGRVSLDRAVALGGAGAYTVQAAIAVLQTEAPIDWPAVAALYARLRELTGSAVVELNRAVAVAEVEGPRAALSIVDALPLEDYRYFHSTRAELLRRLHDVPAARAAYRRALALATTDPERRFLTRRLGEL</sequence>
<dbReference type="Pfam" id="PF20239">
    <property type="entry name" value="DUF6596"/>
    <property type="match status" value="1"/>
</dbReference>
<feature type="domain" description="RNA polymerase sigma factor 70 region 4 type 2" evidence="6">
    <location>
        <begin position="110"/>
        <end position="159"/>
    </location>
</feature>
<dbReference type="NCBIfam" id="TIGR02937">
    <property type="entry name" value="sigma70-ECF"/>
    <property type="match status" value="1"/>
</dbReference>
<dbReference type="InterPro" id="IPR036388">
    <property type="entry name" value="WH-like_DNA-bd_sf"/>
</dbReference>
<reference evidence="9" key="1">
    <citation type="journal article" date="2019" name="Int. J. Syst. Evol. Microbiol.">
        <title>The Global Catalogue of Microorganisms (GCM) 10K type strain sequencing project: providing services to taxonomists for standard genome sequencing and annotation.</title>
        <authorList>
            <consortium name="The Broad Institute Genomics Platform"/>
            <consortium name="The Broad Institute Genome Sequencing Center for Infectious Disease"/>
            <person name="Wu L."/>
            <person name="Ma J."/>
        </authorList>
    </citation>
    <scope>NUCLEOTIDE SEQUENCE [LARGE SCALE GENOMIC DNA]</scope>
    <source>
        <strain evidence="9">CECT 7649</strain>
    </source>
</reference>
<feature type="domain" description="DUF6596" evidence="7">
    <location>
        <begin position="177"/>
        <end position="270"/>
    </location>
</feature>
<evidence type="ECO:0000313" key="9">
    <source>
        <dbReference type="Proteomes" id="UP001596496"/>
    </source>
</evidence>
<dbReference type="Gene3D" id="1.25.40.10">
    <property type="entry name" value="Tetratricopeptide repeat domain"/>
    <property type="match status" value="1"/>
</dbReference>
<dbReference type="PANTHER" id="PTHR47756:SF2">
    <property type="entry name" value="BLL6612 PROTEIN"/>
    <property type="match status" value="1"/>
</dbReference>
<dbReference type="InterPro" id="IPR011990">
    <property type="entry name" value="TPR-like_helical_dom_sf"/>
</dbReference>
<dbReference type="InterPro" id="IPR046531">
    <property type="entry name" value="DUF6596"/>
</dbReference>
<evidence type="ECO:0000259" key="6">
    <source>
        <dbReference type="Pfam" id="PF08281"/>
    </source>
</evidence>
<keyword evidence="3" id="KW-0731">Sigma factor</keyword>
<dbReference type="EMBL" id="JBHTCG010000011">
    <property type="protein sequence ID" value="MFC7384221.1"/>
    <property type="molecule type" value="Genomic_DNA"/>
</dbReference>
<comment type="caution">
    <text evidence="8">The sequence shown here is derived from an EMBL/GenBank/DDBJ whole genome shotgun (WGS) entry which is preliminary data.</text>
</comment>
<dbReference type="InterPro" id="IPR013249">
    <property type="entry name" value="RNA_pol_sigma70_r4_t2"/>
</dbReference>
<evidence type="ECO:0000259" key="7">
    <source>
        <dbReference type="Pfam" id="PF20239"/>
    </source>
</evidence>
<dbReference type="SUPFAM" id="SSF88659">
    <property type="entry name" value="Sigma3 and sigma4 domains of RNA polymerase sigma factors"/>
    <property type="match status" value="1"/>
</dbReference>
<keyword evidence="2" id="KW-0805">Transcription regulation</keyword>
<gene>
    <name evidence="8" type="ORF">ACFQSB_18565</name>
</gene>
<dbReference type="SUPFAM" id="SSF88946">
    <property type="entry name" value="Sigma2 domain of RNA polymerase sigma factors"/>
    <property type="match status" value="1"/>
</dbReference>
<evidence type="ECO:0000256" key="3">
    <source>
        <dbReference type="ARBA" id="ARBA00023082"/>
    </source>
</evidence>
<dbReference type="RefSeq" id="WP_380827922.1">
    <property type="nucleotide sequence ID" value="NZ_JBHTCG010000011.1"/>
</dbReference>
<accession>A0ABW2P3L1</accession>
<keyword evidence="9" id="KW-1185">Reference proteome</keyword>
<evidence type="ECO:0000256" key="2">
    <source>
        <dbReference type="ARBA" id="ARBA00023015"/>
    </source>
</evidence>
<dbReference type="InterPro" id="IPR013325">
    <property type="entry name" value="RNA_pol_sigma_r2"/>
</dbReference>
<dbReference type="Pfam" id="PF04542">
    <property type="entry name" value="Sigma70_r2"/>
    <property type="match status" value="1"/>
</dbReference>
<evidence type="ECO:0000256" key="1">
    <source>
        <dbReference type="ARBA" id="ARBA00010641"/>
    </source>
</evidence>
<dbReference type="Proteomes" id="UP001596496">
    <property type="component" value="Unassembled WGS sequence"/>
</dbReference>
<dbReference type="InterPro" id="IPR014284">
    <property type="entry name" value="RNA_pol_sigma-70_dom"/>
</dbReference>
<dbReference type="Pfam" id="PF08281">
    <property type="entry name" value="Sigma70_r4_2"/>
    <property type="match status" value="1"/>
</dbReference>
<comment type="similarity">
    <text evidence="1">Belongs to the sigma-70 factor family. ECF subfamily.</text>
</comment>
<name>A0ABW2P3L1_9ACTN</name>
<dbReference type="InterPro" id="IPR013324">
    <property type="entry name" value="RNA_pol_sigma_r3/r4-like"/>
</dbReference>
<feature type="domain" description="RNA polymerase sigma-70 region 2" evidence="5">
    <location>
        <begin position="12"/>
        <end position="71"/>
    </location>
</feature>
<dbReference type="Gene3D" id="1.10.10.10">
    <property type="entry name" value="Winged helix-like DNA-binding domain superfamily/Winged helix DNA-binding domain"/>
    <property type="match status" value="1"/>
</dbReference>
<dbReference type="Gene3D" id="1.10.1740.10">
    <property type="match status" value="1"/>
</dbReference>
<keyword evidence="4" id="KW-0804">Transcription</keyword>
<dbReference type="PANTHER" id="PTHR47756">
    <property type="entry name" value="BLL6612 PROTEIN-RELATED"/>
    <property type="match status" value="1"/>
</dbReference>
<protein>
    <submittedName>
        <fullName evidence="8">RNA polymerase sigma factor</fullName>
    </submittedName>
</protein>
<evidence type="ECO:0000256" key="4">
    <source>
        <dbReference type="ARBA" id="ARBA00023163"/>
    </source>
</evidence>
<proteinExistence type="inferred from homology"/>